<keyword evidence="9" id="KW-1185">Reference proteome</keyword>
<dbReference type="AlphaFoldDB" id="A0AAF0FN94"/>
<evidence type="ECO:0000313" key="8">
    <source>
        <dbReference type="EMBL" id="WFN36769.1"/>
    </source>
</evidence>
<dbReference type="Proteomes" id="UP001218895">
    <property type="component" value="Chromosome"/>
</dbReference>
<evidence type="ECO:0000313" key="7">
    <source>
        <dbReference type="EMBL" id="WFN36592.1"/>
    </source>
</evidence>
<dbReference type="KEGG" id="manq:L1994_10690"/>
<feature type="domain" description="Transposase IS4-like" evidence="5">
    <location>
        <begin position="141"/>
        <end position="303"/>
    </location>
</feature>
<gene>
    <name evidence="7" type="ORF">L1994_10690</name>
    <name evidence="8" type="ORF">L1994_11635</name>
</gene>
<dbReference type="EMBL" id="CP091092">
    <property type="protein sequence ID" value="WFN36592.1"/>
    <property type="molecule type" value="Genomic_DNA"/>
</dbReference>
<accession>A0AAF0FN94</accession>
<dbReference type="InterPro" id="IPR002559">
    <property type="entry name" value="Transposase_11"/>
</dbReference>
<evidence type="ECO:0000256" key="4">
    <source>
        <dbReference type="SAM" id="MobiDB-lite"/>
    </source>
</evidence>
<comment type="function">
    <text evidence="1">Involved in the transposition of the insertion sequence IS5.</text>
</comment>
<feature type="compositionally biased region" description="Basic and acidic residues" evidence="4">
    <location>
        <begin position="157"/>
        <end position="172"/>
    </location>
</feature>
<evidence type="ECO:0000259" key="6">
    <source>
        <dbReference type="Pfam" id="PF05598"/>
    </source>
</evidence>
<evidence type="ECO:0000259" key="5">
    <source>
        <dbReference type="Pfam" id="PF01609"/>
    </source>
</evidence>
<keyword evidence="2" id="KW-0238">DNA-binding</keyword>
<dbReference type="InterPro" id="IPR008490">
    <property type="entry name" value="Transposase_InsH_N"/>
</dbReference>
<dbReference type="GeneID" id="79951062"/>
<dbReference type="GO" id="GO:0006313">
    <property type="term" value="P:DNA transposition"/>
    <property type="evidence" value="ECO:0007669"/>
    <property type="project" value="InterPro"/>
</dbReference>
<dbReference type="GO" id="GO:0004803">
    <property type="term" value="F:transposase activity"/>
    <property type="evidence" value="ECO:0007669"/>
    <property type="project" value="InterPro"/>
</dbReference>
<feature type="region of interest" description="Disordered" evidence="4">
    <location>
        <begin position="146"/>
        <end position="173"/>
    </location>
</feature>
<dbReference type="NCBIfam" id="NF033581">
    <property type="entry name" value="transpos_IS5_4"/>
    <property type="match status" value="1"/>
</dbReference>
<dbReference type="GO" id="GO:0003677">
    <property type="term" value="F:DNA binding"/>
    <property type="evidence" value="ECO:0007669"/>
    <property type="project" value="UniProtKB-KW"/>
</dbReference>
<organism evidence="7 9">
    <name type="scientific">Methanomicrobium antiquum</name>
    <dbReference type="NCBI Taxonomy" id="487686"/>
    <lineage>
        <taxon>Archaea</taxon>
        <taxon>Methanobacteriati</taxon>
        <taxon>Methanobacteriota</taxon>
        <taxon>Stenosarchaea group</taxon>
        <taxon>Methanomicrobia</taxon>
        <taxon>Methanomicrobiales</taxon>
        <taxon>Methanomicrobiaceae</taxon>
        <taxon>Methanomicrobium</taxon>
    </lineage>
</organism>
<dbReference type="Pfam" id="PF05598">
    <property type="entry name" value="DUF772"/>
    <property type="match status" value="1"/>
</dbReference>
<feature type="domain" description="Transposase InsH N-terminal" evidence="6">
    <location>
        <begin position="14"/>
        <end position="109"/>
    </location>
</feature>
<dbReference type="EMBL" id="CP091092">
    <property type="protein sequence ID" value="WFN36769.1"/>
    <property type="molecule type" value="Genomic_DNA"/>
</dbReference>
<name>A0AAF0FN94_9EURY</name>
<evidence type="ECO:0000256" key="1">
    <source>
        <dbReference type="ARBA" id="ARBA00003544"/>
    </source>
</evidence>
<dbReference type="PANTHER" id="PTHR35604:SF2">
    <property type="entry name" value="TRANSPOSASE INSH FOR INSERTION SEQUENCE ELEMENT IS5A-RELATED"/>
    <property type="match status" value="1"/>
</dbReference>
<proteinExistence type="predicted"/>
<evidence type="ECO:0000256" key="2">
    <source>
        <dbReference type="ARBA" id="ARBA00023125"/>
    </source>
</evidence>
<sequence length="311" mass="36373">MSNFANFAFKDEYARIVSKGDKLGEVEKIIDWECFRPILYPLFLNKTGLGGRPNYDEILMLKLLLLQQWYSLSDPELERQANDRISFRNFLNYPLKIPDHSTIWFFRERLVTAEISDKIWNELQRQIEEKGISITRGVIQDASFITSDPGHAKKDKPRGEEAQTRRSKDGKWSKKGNKSYFGYKIHTLIDKEYLMIRRFTTTPANVHDSKIDLSKKGETVYRDKGYFGVKPKASMDKTMKRATRNNPLKEKDNRRNRAISRTRSLVELPYAVIKRTFHGGHVLQTTAKRVHVKNLFSCLAYNLYRLKGLQQ</sequence>
<dbReference type="KEGG" id="manq:L1994_11635"/>
<evidence type="ECO:0000256" key="3">
    <source>
        <dbReference type="ARBA" id="ARBA00023172"/>
    </source>
</evidence>
<dbReference type="RefSeq" id="WP_278099427.1">
    <property type="nucleotide sequence ID" value="NZ_CP091092.1"/>
</dbReference>
<protein>
    <submittedName>
        <fullName evidence="7">IS5 family transposase</fullName>
    </submittedName>
</protein>
<keyword evidence="3" id="KW-0233">DNA recombination</keyword>
<reference evidence="7" key="1">
    <citation type="submission" date="2022-01" db="EMBL/GenBank/DDBJ databases">
        <title>Complete genome of Methanomicrobium antiquum DSM 21220.</title>
        <authorList>
            <person name="Chen S.-C."/>
            <person name="You Y.-T."/>
            <person name="Zhou Y.-Z."/>
            <person name="Lai M.-C."/>
        </authorList>
    </citation>
    <scope>NUCLEOTIDE SEQUENCE</scope>
    <source>
        <strain evidence="7">DSM 21220</strain>
    </source>
</reference>
<dbReference type="PANTHER" id="PTHR35604">
    <property type="entry name" value="TRANSPOSASE INSH FOR INSERTION SEQUENCE ELEMENT IS5A-RELATED"/>
    <property type="match status" value="1"/>
</dbReference>
<evidence type="ECO:0000313" key="9">
    <source>
        <dbReference type="Proteomes" id="UP001218895"/>
    </source>
</evidence>
<dbReference type="InterPro" id="IPR047959">
    <property type="entry name" value="Transpos_IS5"/>
</dbReference>
<dbReference type="Pfam" id="PF01609">
    <property type="entry name" value="DDE_Tnp_1"/>
    <property type="match status" value="1"/>
</dbReference>